<sequence>MNNFVASSIECYEENDVLVVAIGEGGVDPVNYLIMTRLDDEDNLSVDDGIGLQVSGVTYEMAGAIKKISLGGKRS</sequence>
<dbReference type="RefSeq" id="WP_061405652.1">
    <property type="nucleotide sequence ID" value="NC_002947.4"/>
</dbReference>
<dbReference type="BioCyc" id="PPUT160488:G1G01-3323-MONOMER"/>
<accession>A0A140FWD0</accession>
<reference evidence="1 2" key="1">
    <citation type="journal article" date="2002" name="Environ. Microbiol.">
        <title>Complete genome sequence and comparative analysis of the metabolically versatile Pseudomonas putida KT2440.</title>
        <authorList>
            <person name="Nelson K.E."/>
            <person name="Weinel C."/>
            <person name="Paulsen I.T."/>
            <person name="Dodson R.J."/>
            <person name="Hilbert H."/>
            <person name="Martins dos Santos V.A."/>
            <person name="Fouts D.E."/>
            <person name="Gill S.R."/>
            <person name="Pop M."/>
            <person name="Holmes M."/>
            <person name="Brinkac L."/>
            <person name="Beanan M."/>
            <person name="DeBoy R.T."/>
            <person name="Daugherty S."/>
            <person name="Kolonay J."/>
            <person name="Madupu R."/>
            <person name="Nelson W."/>
            <person name="White O."/>
            <person name="Peterson J."/>
            <person name="Khouri H."/>
            <person name="Hance I."/>
            <person name="Chris Lee P."/>
            <person name="Holtzapple E."/>
            <person name="Scanlan D."/>
            <person name="Tran K."/>
            <person name="Moazzez A."/>
            <person name="Utterback T."/>
            <person name="Rizzo M."/>
            <person name="Lee K."/>
            <person name="Kosack D."/>
            <person name="Moestl D."/>
            <person name="Wedler H."/>
            <person name="Lauber J."/>
            <person name="Stjepandic D."/>
            <person name="Hoheisel J."/>
            <person name="Straetz M."/>
            <person name="Heim S."/>
            <person name="Kiewitz C."/>
            <person name="Eisen J.A."/>
            <person name="Timmis K.N."/>
            <person name="Dusterhoft A."/>
            <person name="Tummler B."/>
            <person name="Fraser C.M."/>
        </authorList>
    </citation>
    <scope>NUCLEOTIDE SEQUENCE [LARGE SCALE GENOMIC DNA]</scope>
    <source>
        <strain evidence="2">ATCC 47054 / DSM 6125 / CFBP 8728 / NCIMB 11950 / KT2440</strain>
    </source>
</reference>
<organism evidence="1 2">
    <name type="scientific">Pseudomonas putida (strain ATCC 47054 / DSM 6125 / CFBP 8728 / NCIMB 11950 / KT2440)</name>
    <dbReference type="NCBI Taxonomy" id="160488"/>
    <lineage>
        <taxon>Bacteria</taxon>
        <taxon>Pseudomonadati</taxon>
        <taxon>Pseudomonadota</taxon>
        <taxon>Gammaproteobacteria</taxon>
        <taxon>Pseudomonadales</taxon>
        <taxon>Pseudomonadaceae</taxon>
        <taxon>Pseudomonas</taxon>
    </lineage>
</organism>
<dbReference type="EMBL" id="AE015451">
    <property type="protein sequence ID" value="AMM02913.1"/>
    <property type="molecule type" value="Genomic_DNA"/>
</dbReference>
<gene>
    <name evidence="1" type="ordered locus">PP_5580</name>
</gene>
<proteinExistence type="predicted"/>
<dbReference type="AlphaFoldDB" id="A0A140FWD0"/>
<protein>
    <submittedName>
        <fullName evidence="1">Uncharacterized protein</fullName>
    </submittedName>
</protein>
<keyword evidence="2" id="KW-1185">Reference proteome</keyword>
<evidence type="ECO:0000313" key="1">
    <source>
        <dbReference type="EMBL" id="AMM02913.1"/>
    </source>
</evidence>
<evidence type="ECO:0000313" key="2">
    <source>
        <dbReference type="Proteomes" id="UP000000556"/>
    </source>
</evidence>
<dbReference type="OrthoDB" id="6707580at2"/>
<dbReference type="KEGG" id="ppu:PP_5580"/>
<dbReference type="Proteomes" id="UP000000556">
    <property type="component" value="Chromosome"/>
</dbReference>
<dbReference type="GeneID" id="83680288"/>
<reference evidence="1 2" key="2">
    <citation type="journal article" date="2016" name="Environ. Microbiol.">
        <title>The revisited genome of Pseudomonas putida KT2440 enlightens its value as a robust metabolic chassis.</title>
        <authorList>
            <person name="Belda E."/>
            <person name="van Heck R.G."/>
            <person name="Lopez-Sanchez M.J."/>
            <person name="Cruveiller S."/>
            <person name="Barbe V."/>
            <person name="Fraser C."/>
            <person name="Klenk H.P."/>
            <person name="Petersen J."/>
            <person name="Morgat A."/>
            <person name="Nikel P.I."/>
            <person name="Vallenet D."/>
            <person name="Rouy Z."/>
            <person name="Sekowska A."/>
            <person name="Martins Dos Santos V.A."/>
            <person name="de Lorenzo V."/>
            <person name="Danchin A."/>
            <person name="Medigue C."/>
        </authorList>
    </citation>
    <scope>NUCLEOTIDE SEQUENCE [LARGE SCALE GENOMIC DNA]</scope>
    <source>
        <strain evidence="2">ATCC 47054 / DSM 6125 / CFBP 8728 / NCIMB 11950 / KT2440</strain>
    </source>
</reference>
<name>A0A140FWD0_PSEPK</name>